<keyword evidence="2" id="KW-0816">Tricarboxylic acid cycle</keyword>
<sequence length="480" mass="50902">MTATRTSLAPAAATRTETDSLGTVDIPADRYWGPQTERARALFRIGDARLDPGVIRATGLQKWASAEANRRLGELPDAVAEPIKAAAAEVESGARDADFPLPVWQTGSGTQTNMNANEVISNRANEMLGQPLGSRKPVHPNDHVNRGQSSNDSFPTVMHLAAVDAVRKRLLPGLAELHAALDAKAVEYREVLKLGRTHLMDAVPVTLGGEFHTWARQVRNGIDRVKDTLARLLLLPQGGTAAGTGLNTHPDFAATFCALVAERTGEAFAPNPDKSEGMAAHDAFVELHGALNTVAVSLNKIANDIRLLGSGPRAGIAELVIPADGLSSSIMPGKTNPTQSEALTMVAARVMGNQTTVTFAGAQGHLELNVFKPVIIQAVLESATLLGDAARSFATHMVAKLEPNRARIADQMAKSLMLVTALNPRIGYDKAVQIAKLALVEDLTLKDAAAKLGHVTPTDFDRWVRPEDMLSPGGTLEGGG</sequence>
<feature type="domain" description="Fumarate lyase N-terminal" evidence="4">
    <location>
        <begin position="22"/>
        <end position="352"/>
    </location>
</feature>
<proteinExistence type="inferred from homology"/>
<evidence type="ECO:0000259" key="5">
    <source>
        <dbReference type="Pfam" id="PF10415"/>
    </source>
</evidence>
<dbReference type="RefSeq" id="WP_211870084.1">
    <property type="nucleotide sequence ID" value="NZ_JAAEDI010000018.1"/>
</dbReference>
<feature type="domain" description="Fumarase C C-terminal" evidence="5">
    <location>
        <begin position="418"/>
        <end position="470"/>
    </location>
</feature>
<dbReference type="InterPro" id="IPR022761">
    <property type="entry name" value="Fumarate_lyase_N"/>
</dbReference>
<comment type="miscellaneous">
    <text evidence="2">There are 2 substrate-binding sites: the catalytic A site, and the non-catalytic B site that may play a role in the transfer of substrate or product between the active site and the solvent. Alternatively, the B site may bind allosteric effectors.</text>
</comment>
<feature type="binding site" evidence="2">
    <location>
        <position position="197"/>
    </location>
    <ligand>
        <name>substrate</name>
    </ligand>
</feature>
<dbReference type="PRINTS" id="PR00149">
    <property type="entry name" value="FUMRATELYASE"/>
</dbReference>
<dbReference type="Pfam" id="PF00206">
    <property type="entry name" value="Lyase_1"/>
    <property type="match status" value="1"/>
</dbReference>
<feature type="binding site" evidence="2">
    <location>
        <begin position="334"/>
        <end position="336"/>
    </location>
    <ligand>
        <name>substrate</name>
    </ligand>
</feature>
<feature type="binding site" evidence="2">
    <location>
        <begin position="108"/>
        <end position="110"/>
    </location>
    <ligand>
        <name>substrate</name>
    </ligand>
</feature>
<dbReference type="PRINTS" id="PR00145">
    <property type="entry name" value="ARGSUCLYASE"/>
</dbReference>
<evidence type="ECO:0000256" key="2">
    <source>
        <dbReference type="HAMAP-Rule" id="MF_00743"/>
    </source>
</evidence>
<dbReference type="InterPro" id="IPR005677">
    <property type="entry name" value="Fum_hydII"/>
</dbReference>
<feature type="region of interest" description="Disordered" evidence="3">
    <location>
        <begin position="1"/>
        <end position="20"/>
    </location>
</feature>
<dbReference type="Gene3D" id="1.10.40.30">
    <property type="entry name" value="Fumarase/aspartase (C-terminal domain)"/>
    <property type="match status" value="1"/>
</dbReference>
<evidence type="ECO:0000256" key="3">
    <source>
        <dbReference type="SAM" id="MobiDB-lite"/>
    </source>
</evidence>
<comment type="catalytic activity">
    <reaction evidence="2">
        <text>(S)-malate = fumarate + H2O</text>
        <dbReference type="Rhea" id="RHEA:12460"/>
        <dbReference type="ChEBI" id="CHEBI:15377"/>
        <dbReference type="ChEBI" id="CHEBI:15589"/>
        <dbReference type="ChEBI" id="CHEBI:29806"/>
        <dbReference type="EC" id="4.2.1.2"/>
    </reaction>
</comment>
<dbReference type="EMBL" id="JAAEDI010000018">
    <property type="protein sequence ID" value="MBR0651417.1"/>
    <property type="molecule type" value="Genomic_DNA"/>
</dbReference>
<dbReference type="Proteomes" id="UP000698752">
    <property type="component" value="Unassembled WGS sequence"/>
</dbReference>
<evidence type="ECO:0000259" key="4">
    <source>
        <dbReference type="Pfam" id="PF00206"/>
    </source>
</evidence>
<feature type="binding site" evidence="2">
    <location>
        <position position="329"/>
    </location>
    <ligand>
        <name>substrate</name>
    </ligand>
</feature>
<evidence type="ECO:0000256" key="1">
    <source>
        <dbReference type="ARBA" id="ARBA00009084"/>
    </source>
</evidence>
<comment type="caution">
    <text evidence="6">The sequence shown here is derived from an EMBL/GenBank/DDBJ whole genome shotgun (WGS) entry which is preliminary data.</text>
</comment>
<keyword evidence="2" id="KW-0456">Lyase</keyword>
<dbReference type="PANTHER" id="PTHR11444">
    <property type="entry name" value="ASPARTATEAMMONIA/ARGININOSUCCINATE/ADENYLOSUCCINATE LYASE"/>
    <property type="match status" value="1"/>
</dbReference>
<accession>A0ABS5ELD5</accession>
<dbReference type="HAMAP" id="MF_00743">
    <property type="entry name" value="FumaraseC"/>
    <property type="match status" value="1"/>
</dbReference>
<dbReference type="InterPro" id="IPR024083">
    <property type="entry name" value="Fumarase/histidase_N"/>
</dbReference>
<dbReference type="PANTHER" id="PTHR11444:SF1">
    <property type="entry name" value="FUMARATE HYDRATASE, MITOCHONDRIAL"/>
    <property type="match status" value="1"/>
</dbReference>
<feature type="site" description="Important for catalytic activity" evidence="2">
    <location>
        <position position="341"/>
    </location>
</feature>
<comment type="subcellular location">
    <subcellularLocation>
        <location evidence="2">Cytoplasm</location>
    </subcellularLocation>
</comment>
<evidence type="ECO:0000313" key="6">
    <source>
        <dbReference type="EMBL" id="MBR0651417.1"/>
    </source>
</evidence>
<dbReference type="InterPro" id="IPR008948">
    <property type="entry name" value="L-Aspartase-like"/>
</dbReference>
<dbReference type="Gene3D" id="1.20.200.10">
    <property type="entry name" value="Fumarase/aspartase (Central domain)"/>
    <property type="match status" value="1"/>
</dbReference>
<protein>
    <recommendedName>
        <fullName evidence="2">Fumarate hydratase class II</fullName>
        <shortName evidence="2">Fumarase C</shortName>
        <ecNumber evidence="2">4.2.1.2</ecNumber>
    </recommendedName>
    <alternativeName>
        <fullName evidence="2">Aerobic fumarase</fullName>
    </alternativeName>
    <alternativeName>
        <fullName evidence="2">Iron-independent fumarase</fullName>
    </alternativeName>
</protein>
<feature type="binding site" description="in site B" evidence="2">
    <location>
        <begin position="139"/>
        <end position="142"/>
    </location>
    <ligand>
        <name>substrate</name>
    </ligand>
</feature>
<reference evidence="7" key="1">
    <citation type="journal article" date="2021" name="Syst. Appl. Microbiol.">
        <title>Roseomonas hellenica sp. nov., isolated from roots of wild-growing Alkanna tinctoria.</title>
        <authorList>
            <person name="Rat A."/>
            <person name="Naranjo H.D."/>
            <person name="Lebbe L."/>
            <person name="Cnockaert M."/>
            <person name="Krigas N."/>
            <person name="Grigoriadou K."/>
            <person name="Maloupa E."/>
            <person name="Willems A."/>
        </authorList>
    </citation>
    <scope>NUCLEOTIDE SEQUENCE [LARGE SCALE GENOMIC DNA]</scope>
    <source>
        <strain evidence="7">LMG 31159</strain>
    </source>
</reference>
<dbReference type="SUPFAM" id="SSF48557">
    <property type="entry name" value="L-aspartase-like"/>
    <property type="match status" value="1"/>
</dbReference>
<keyword evidence="7" id="KW-1185">Reference proteome</keyword>
<evidence type="ECO:0000313" key="7">
    <source>
        <dbReference type="Proteomes" id="UP000698752"/>
    </source>
</evidence>
<comment type="subunit">
    <text evidence="2">Homotetramer.</text>
</comment>
<keyword evidence="2" id="KW-0963">Cytoplasm</keyword>
<name>A0ABS5ELD5_9PROT</name>
<organism evidence="6 7">
    <name type="scientific">Neoroseomonas terrae</name>
    <dbReference type="NCBI Taxonomy" id="424799"/>
    <lineage>
        <taxon>Bacteria</taxon>
        <taxon>Pseudomonadati</taxon>
        <taxon>Pseudomonadota</taxon>
        <taxon>Alphaproteobacteria</taxon>
        <taxon>Acetobacterales</taxon>
        <taxon>Acetobacteraceae</taxon>
        <taxon>Neoroseomonas</taxon>
    </lineage>
</organism>
<feature type="active site" description="Proton donor/acceptor" evidence="2">
    <location>
        <position position="198"/>
    </location>
</feature>
<gene>
    <name evidence="2" type="primary">fumC</name>
    <name evidence="6" type="ORF">GXW78_17235</name>
</gene>
<dbReference type="Pfam" id="PF10415">
    <property type="entry name" value="FumaraseC_C"/>
    <property type="match status" value="1"/>
</dbReference>
<comment type="similarity">
    <text evidence="1 2">Belongs to the class-II fumarase/aspartase family. Fumarase subfamily.</text>
</comment>
<dbReference type="InterPro" id="IPR000362">
    <property type="entry name" value="Fumarate_lyase_fam"/>
</dbReference>
<feature type="active site" evidence="2">
    <location>
        <position position="328"/>
    </location>
</feature>
<dbReference type="InterPro" id="IPR018951">
    <property type="entry name" value="Fumarase_C_C"/>
</dbReference>
<dbReference type="Gene3D" id="1.10.275.10">
    <property type="entry name" value="Fumarase/aspartase (N-terminal domain)"/>
    <property type="match status" value="1"/>
</dbReference>
<comment type="function">
    <text evidence="2">Involved in the TCA cycle. Catalyzes the stereospecific interconversion of fumarate to L-malate.</text>
</comment>
<comment type="pathway">
    <text evidence="2">Carbohydrate metabolism; tricarboxylic acid cycle; (S)-malate from fumarate: step 1/1.</text>
</comment>
<feature type="binding site" evidence="2">
    <location>
        <begin position="149"/>
        <end position="151"/>
    </location>
    <ligand>
        <name>substrate</name>
    </ligand>
</feature>
<dbReference type="EC" id="4.2.1.2" evidence="2"/>
<dbReference type="CDD" id="cd01362">
    <property type="entry name" value="Fumarase_classII"/>
    <property type="match status" value="1"/>
</dbReference>